<dbReference type="Gene3D" id="3.60.70.12">
    <property type="entry name" value="L-amino peptidase D-ALA esterase/amidase"/>
    <property type="match status" value="2"/>
</dbReference>
<proteinExistence type="inferred from homology"/>
<protein>
    <submittedName>
        <fullName evidence="3">Uncharacterized protein</fullName>
    </submittedName>
</protein>
<evidence type="ECO:0000256" key="1">
    <source>
        <dbReference type="ARBA" id="ARBA00007068"/>
    </source>
</evidence>
<feature type="signal peptide" evidence="2">
    <location>
        <begin position="1"/>
        <end position="21"/>
    </location>
</feature>
<evidence type="ECO:0000313" key="3">
    <source>
        <dbReference type="EMBL" id="CAF3636625.1"/>
    </source>
</evidence>
<dbReference type="AlphaFoldDB" id="A0A818QD47"/>
<feature type="chain" id="PRO_5032606651" evidence="2">
    <location>
        <begin position="22"/>
        <end position="209"/>
    </location>
</feature>
<evidence type="ECO:0000256" key="2">
    <source>
        <dbReference type="SAM" id="SignalP"/>
    </source>
</evidence>
<organism evidence="3 4">
    <name type="scientific">Rotaria sordida</name>
    <dbReference type="NCBI Taxonomy" id="392033"/>
    <lineage>
        <taxon>Eukaryota</taxon>
        <taxon>Metazoa</taxon>
        <taxon>Spiralia</taxon>
        <taxon>Gnathifera</taxon>
        <taxon>Rotifera</taxon>
        <taxon>Eurotatoria</taxon>
        <taxon>Bdelloidea</taxon>
        <taxon>Philodinida</taxon>
        <taxon>Philodinidae</taxon>
        <taxon>Rotaria</taxon>
    </lineage>
</organism>
<dbReference type="GO" id="GO:0004177">
    <property type="term" value="F:aminopeptidase activity"/>
    <property type="evidence" value="ECO:0007669"/>
    <property type="project" value="TreeGrafter"/>
</dbReference>
<accession>A0A818QD47</accession>
<dbReference type="PANTHER" id="PTHR36512:SF3">
    <property type="entry name" value="BLR5678 PROTEIN"/>
    <property type="match status" value="1"/>
</dbReference>
<dbReference type="InterPro" id="IPR016117">
    <property type="entry name" value="ArgJ-like_dom_sf"/>
</dbReference>
<dbReference type="EMBL" id="CAJOBE010000408">
    <property type="protein sequence ID" value="CAF3636625.1"/>
    <property type="molecule type" value="Genomic_DNA"/>
</dbReference>
<dbReference type="Pfam" id="PF03576">
    <property type="entry name" value="Peptidase_S58"/>
    <property type="match status" value="1"/>
</dbReference>
<keyword evidence="2" id="KW-0732">Signal</keyword>
<dbReference type="Proteomes" id="UP000663874">
    <property type="component" value="Unassembled WGS sequence"/>
</dbReference>
<comment type="caution">
    <text evidence="3">The sequence shown here is derived from an EMBL/GenBank/DDBJ whole genome shotgun (WGS) entry which is preliminary data.</text>
</comment>
<dbReference type="PANTHER" id="PTHR36512">
    <property type="entry name" value="D-AMINOPEPTIDASE"/>
    <property type="match status" value="1"/>
</dbReference>
<sequence>MPIPRFLLLFCISYGISYVKCFKKRRGRDLGIQFSSVTGKSNSITDVEDVEVGFSTIIEGDSIQTDVTAVFPCELVGTYPDSLIKWALKKNNSNTMINIETYDGYFNDINGSHVKEEEYVFEALDDAKRSDSVIQEGNAGSETGMISLGFKVGTAISSRKVDCINYMIEILVQSNFGRKKQLIIAVIPAGEELLKIEKTNANIPDEDAR</sequence>
<reference evidence="3" key="1">
    <citation type="submission" date="2021-02" db="EMBL/GenBank/DDBJ databases">
        <authorList>
            <person name="Nowell W R."/>
        </authorList>
    </citation>
    <scope>NUCLEOTIDE SEQUENCE</scope>
</reference>
<evidence type="ECO:0000313" key="4">
    <source>
        <dbReference type="Proteomes" id="UP000663874"/>
    </source>
</evidence>
<comment type="similarity">
    <text evidence="1">Belongs to the peptidase S58 family.</text>
</comment>
<gene>
    <name evidence="3" type="ORF">FNK824_LOCUS5211</name>
</gene>
<dbReference type="InterPro" id="IPR005321">
    <property type="entry name" value="Peptidase_S58_DmpA"/>
</dbReference>
<name>A0A818QD47_9BILA</name>
<dbReference type="SUPFAM" id="SSF56266">
    <property type="entry name" value="DmpA/ArgJ-like"/>
    <property type="match status" value="1"/>
</dbReference>